<organism evidence="3">
    <name type="scientific">Eucalyptus grandis</name>
    <name type="common">Flooded gum</name>
    <dbReference type="NCBI Taxonomy" id="71139"/>
    <lineage>
        <taxon>Eukaryota</taxon>
        <taxon>Viridiplantae</taxon>
        <taxon>Streptophyta</taxon>
        <taxon>Embryophyta</taxon>
        <taxon>Tracheophyta</taxon>
        <taxon>Spermatophyta</taxon>
        <taxon>Magnoliopsida</taxon>
        <taxon>eudicotyledons</taxon>
        <taxon>Gunneridae</taxon>
        <taxon>Pentapetalae</taxon>
        <taxon>rosids</taxon>
        <taxon>malvids</taxon>
        <taxon>Myrtales</taxon>
        <taxon>Myrtaceae</taxon>
        <taxon>Myrtoideae</taxon>
        <taxon>Eucalypteae</taxon>
        <taxon>Eucalyptus</taxon>
    </lineage>
</organism>
<dbReference type="Pfam" id="PF01535">
    <property type="entry name" value="PPR"/>
    <property type="match status" value="4"/>
</dbReference>
<name>A0A059BXH7_EUCGR</name>
<dbReference type="EMBL" id="KK198758">
    <property type="protein sequence ID" value="KCW70661.1"/>
    <property type="molecule type" value="Genomic_DNA"/>
</dbReference>
<proteinExistence type="predicted"/>
<keyword evidence="1" id="KW-0677">Repeat</keyword>
<dbReference type="InterPro" id="IPR011990">
    <property type="entry name" value="TPR-like_helical_dom_sf"/>
</dbReference>
<gene>
    <name evidence="3" type="ORF">EUGRSUZ_F03835</name>
</gene>
<dbReference type="GO" id="GO:0003723">
    <property type="term" value="F:RNA binding"/>
    <property type="evidence" value="ECO:0007669"/>
    <property type="project" value="InterPro"/>
</dbReference>
<dbReference type="Gramene" id="KCW70661">
    <property type="protein sequence ID" value="KCW70661"/>
    <property type="gene ID" value="EUGRSUZ_F03835"/>
</dbReference>
<dbReference type="Pfam" id="PF12854">
    <property type="entry name" value="PPR_1"/>
    <property type="match status" value="1"/>
</dbReference>
<evidence type="ECO:0000256" key="1">
    <source>
        <dbReference type="ARBA" id="ARBA00022737"/>
    </source>
</evidence>
<evidence type="ECO:0000256" key="2">
    <source>
        <dbReference type="PROSITE-ProRule" id="PRU00708"/>
    </source>
</evidence>
<dbReference type="eggNOG" id="KOG4197">
    <property type="taxonomic scope" value="Eukaryota"/>
</dbReference>
<accession>A0A059BXH7</accession>
<dbReference type="InParanoid" id="A0A059BXH7"/>
<feature type="repeat" description="PPR" evidence="2">
    <location>
        <begin position="37"/>
        <end position="71"/>
    </location>
</feature>
<dbReference type="PROSITE" id="PS51375">
    <property type="entry name" value="PPR"/>
    <property type="match status" value="3"/>
</dbReference>
<dbReference type="PANTHER" id="PTHR24015:SF1728">
    <property type="entry name" value="PENTACOTRIPEPTIDE-REPEAT REGION OF PRORP DOMAIN-CONTAINING PROTEIN"/>
    <property type="match status" value="1"/>
</dbReference>
<reference evidence="3" key="1">
    <citation type="submission" date="2013-07" db="EMBL/GenBank/DDBJ databases">
        <title>The genome of Eucalyptus grandis.</title>
        <authorList>
            <person name="Schmutz J."/>
            <person name="Hayes R."/>
            <person name="Myburg A."/>
            <person name="Tuskan G."/>
            <person name="Grattapaglia D."/>
            <person name="Rokhsar D.S."/>
        </authorList>
    </citation>
    <scope>NUCLEOTIDE SEQUENCE</scope>
    <source>
        <tissue evidence="3">Leaf extractions</tissue>
    </source>
</reference>
<dbReference type="Pfam" id="PF20431">
    <property type="entry name" value="E_motif"/>
    <property type="match status" value="1"/>
</dbReference>
<dbReference type="AlphaFoldDB" id="A0A059BXH7"/>
<evidence type="ECO:0008006" key="4">
    <source>
        <dbReference type="Google" id="ProtNLM"/>
    </source>
</evidence>
<sequence length="593" mass="65257">MNLEGLGSLLHQCSKIKAYRRGTCLHGLAITSGMHPDTVVSNHVLNMYAKCGDISLARRVFDGMPERSLVSYSAMISGCSQAGDHGMALGLFSRMGVSPNEYVYASAVSSCAALEALLQGQQIHAHSLKSGYAPVSFVANSLISLYMKLGRCDDAESVYDCVAEPNAVTYNTLIAGFVENRQTGKGLEVFKLMRQQGLLPDRFTFVVLSGIPLESKNLQEGMAYHCLAIKLKLDSCAFVGNLIMTMYSKFNLCDSVERAFRVIEDKDSISWNALMTACNQCLDYTKSLRIFKQLKVECTALPDDFSYTSAIAACAELASLHHGKQIHAHLIRTKLSWDVGVGNTLVNLYAKCGSLEYACRVFWRMLSRNLVSWNTMISVYGTHGLGGRAIEIFEQMLAMGVRPDSITFVGLLIACNHAGLVDKGLTYFNIMIQQYGISPDLEHFSCLIDMLGRAGRLHEAEELISEYDFGHDPVISGSLLSACRLHGNVDIAERLAKRLLKLQPLSTSPYVLLSNLYASGRAWGDVAEARKLLKVSGLKKEPGHSLIEANGTLRKFTKGNFSHAQEDEMKDLLQNLDWAMGDIYSCQTNVLVS</sequence>
<feature type="repeat" description="PPR" evidence="2">
    <location>
        <begin position="369"/>
        <end position="403"/>
    </location>
</feature>
<evidence type="ECO:0000313" key="3">
    <source>
        <dbReference type="EMBL" id="KCW70661.1"/>
    </source>
</evidence>
<feature type="repeat" description="PPR" evidence="2">
    <location>
        <begin position="166"/>
        <end position="200"/>
    </location>
</feature>
<dbReference type="InterPro" id="IPR046848">
    <property type="entry name" value="E_motif"/>
</dbReference>
<dbReference type="Gene3D" id="1.25.40.10">
    <property type="entry name" value="Tetratricopeptide repeat domain"/>
    <property type="match status" value="5"/>
</dbReference>
<dbReference type="GO" id="GO:0009451">
    <property type="term" value="P:RNA modification"/>
    <property type="evidence" value="ECO:0007669"/>
    <property type="project" value="InterPro"/>
</dbReference>
<dbReference type="OrthoDB" id="185373at2759"/>
<dbReference type="InterPro" id="IPR046960">
    <property type="entry name" value="PPR_At4g14850-like_plant"/>
</dbReference>
<dbReference type="NCBIfam" id="TIGR00756">
    <property type="entry name" value="PPR"/>
    <property type="match status" value="3"/>
</dbReference>
<dbReference type="KEGG" id="egr:104450537"/>
<dbReference type="OMA" id="AGFGNHG"/>
<protein>
    <recommendedName>
        <fullName evidence="4">Pentacotripeptide-repeat region of PRORP domain-containing protein</fullName>
    </recommendedName>
</protein>
<dbReference type="InterPro" id="IPR002885">
    <property type="entry name" value="PPR_rpt"/>
</dbReference>
<dbReference type="PANTHER" id="PTHR24015">
    <property type="entry name" value="OS07G0578800 PROTEIN-RELATED"/>
    <property type="match status" value="1"/>
</dbReference>
<dbReference type="Pfam" id="PF13041">
    <property type="entry name" value="PPR_2"/>
    <property type="match status" value="2"/>
</dbReference>
<dbReference type="FunFam" id="1.25.40.10:FF:000090">
    <property type="entry name" value="Pentatricopeptide repeat-containing protein, chloroplastic"/>
    <property type="match status" value="1"/>
</dbReference>